<dbReference type="AlphaFoldDB" id="K6YWZ0"/>
<sequence>MYQRTRLLLSSFILFTLFACGGGGSDSITRGDTPNSGDNPGDTTTYSIALTLTDSNQQTASQLSASTPLTLTARVTDNTGAIATDKLVTFTFSPEGLADFNNDSGTASTGTTGEASIALLVGENSGSGEVIATLSGGETASTTFTSQGTTQVNEQPSSLDLFAGAVQLPSSGTDSIELIALLKNAQNVLMEGVDVVFSADADAALMITQGTTGNDGQATASLTTQNNRQNRDIQVTATSGTLSQTLLISVIGTTVNIDGPSSVILNDPVDLTISLLDSDGNGIANQQVNLSAANGLLSTTTPITGTNGQVTVTYTGNTSGVETISASALNDESEFTLAVQADNFSFTSVPTEEVNLNNAQSLGLTWLSNNTAVSGAQVTLTTSRGAIATSTKNTDSDGLVSFSISSDNAGFATVSATGTDSDGNQVTARTQIEFVATVADNIIVDATPDSIGPTGEISTISAVVRDARGNLVKGKTINFLLDDVSGGQISPNQATTDRSGIAKTVYTSNALSTFEGVKVYGTVDDTQSVSAFTLLTVGDKPFDIVFGTGNTIQSPTESSYTKEFSAFVTDPDSNPVENANVTFAAPPWAFIKNEIENGIVLKGTYSKGSWLFNTTTNVWQPNESVKCLNEDVNGNGILDEGEDTNNDGQLTPGNVVSIQSDGTTDDNGQIRFSLRYPKAFGVWTKVTIHVNGESQGSESSEQHDYVLGVAADDLTDPASSPPANPFGTSDQCSDSL</sequence>
<reference evidence="5 6" key="1">
    <citation type="journal article" date="2017" name="Antonie Van Leeuwenhoek">
        <title>Rhizobium rhizosphaerae sp. nov., a novel species isolated from rice rhizosphere.</title>
        <authorList>
            <person name="Zhao J.J."/>
            <person name="Zhang J."/>
            <person name="Zhang R.J."/>
            <person name="Zhang C.W."/>
            <person name="Yin H.Q."/>
            <person name="Zhang X.X."/>
        </authorList>
    </citation>
    <scope>NUCLEOTIDE SEQUENCE [LARGE SCALE GENOMIC DNA]</scope>
    <source>
        <strain evidence="5 6">KMM 241</strain>
    </source>
</reference>
<keyword evidence="3" id="KW-0732">Signal</keyword>
<evidence type="ECO:0000256" key="2">
    <source>
        <dbReference type="SAM" id="MobiDB-lite"/>
    </source>
</evidence>
<comment type="caution">
    <text evidence="5">The sequence shown here is derived from an EMBL/GenBank/DDBJ whole genome shotgun (WGS) entry which is preliminary data.</text>
</comment>
<protein>
    <submittedName>
        <fullName evidence="5">Invasin domain protein</fullName>
    </submittedName>
</protein>
<dbReference type="PANTHER" id="PTHR39576">
    <property type="entry name" value="ATTACHING AND EFFACING PROTEIN HOMOLOG-RELATED-RELATED"/>
    <property type="match status" value="1"/>
</dbReference>
<comment type="similarity">
    <text evidence="1">Belongs to the intimin/invasin family.</text>
</comment>
<organism evidence="5 6">
    <name type="scientific">Paraglaciecola mesophila KMM 241</name>
    <dbReference type="NCBI Taxonomy" id="1128912"/>
    <lineage>
        <taxon>Bacteria</taxon>
        <taxon>Pseudomonadati</taxon>
        <taxon>Pseudomonadota</taxon>
        <taxon>Gammaproteobacteria</taxon>
        <taxon>Alteromonadales</taxon>
        <taxon>Alteromonadaceae</taxon>
        <taxon>Paraglaciecola</taxon>
    </lineage>
</organism>
<dbReference type="InterPro" id="IPR008964">
    <property type="entry name" value="Invasin/intimin_cell_adhesion"/>
</dbReference>
<dbReference type="eggNOG" id="COG4932">
    <property type="taxonomic scope" value="Bacteria"/>
</dbReference>
<feature type="region of interest" description="Disordered" evidence="2">
    <location>
        <begin position="693"/>
        <end position="736"/>
    </location>
</feature>
<evidence type="ECO:0000259" key="4">
    <source>
        <dbReference type="PROSITE" id="PS51127"/>
    </source>
</evidence>
<proteinExistence type="inferred from homology"/>
<dbReference type="PROSITE" id="PS51257">
    <property type="entry name" value="PROKAR_LIPOPROTEIN"/>
    <property type="match status" value="1"/>
</dbReference>
<dbReference type="InterPro" id="IPR013783">
    <property type="entry name" value="Ig-like_fold"/>
</dbReference>
<gene>
    <name evidence="5" type="ORF">GMES_0393</name>
</gene>
<dbReference type="RefSeq" id="WP_006990853.1">
    <property type="nucleotide sequence ID" value="NZ_BAEP01000005.1"/>
</dbReference>
<dbReference type="InterPro" id="IPR051715">
    <property type="entry name" value="Intimin-Invasin_domain"/>
</dbReference>
<feature type="compositionally biased region" description="Polar residues" evidence="2">
    <location>
        <begin position="726"/>
        <end position="736"/>
    </location>
</feature>
<accession>K6YWZ0</accession>
<dbReference type="InterPro" id="IPR003344">
    <property type="entry name" value="Big_1_dom"/>
</dbReference>
<dbReference type="OrthoDB" id="5620247at2"/>
<name>K6YWZ0_9ALTE</name>
<dbReference type="Gene3D" id="2.60.40.10">
    <property type="entry name" value="Immunoglobulins"/>
    <property type="match status" value="4"/>
</dbReference>
<dbReference type="SUPFAM" id="SSF49373">
    <property type="entry name" value="Invasin/intimin cell-adhesion fragments"/>
    <property type="match status" value="5"/>
</dbReference>
<dbReference type="Proteomes" id="UP000006263">
    <property type="component" value="Unassembled WGS sequence"/>
</dbReference>
<dbReference type="Pfam" id="PF02369">
    <property type="entry name" value="Big_1"/>
    <property type="match status" value="2"/>
</dbReference>
<dbReference type="EMBL" id="BAEP01000005">
    <property type="protein sequence ID" value="GAC22702.1"/>
    <property type="molecule type" value="Genomic_DNA"/>
</dbReference>
<dbReference type="PANTHER" id="PTHR39576:SF1">
    <property type="entry name" value="INVASIN"/>
    <property type="match status" value="1"/>
</dbReference>
<evidence type="ECO:0000256" key="1">
    <source>
        <dbReference type="ARBA" id="ARBA00010116"/>
    </source>
</evidence>
<evidence type="ECO:0000256" key="3">
    <source>
        <dbReference type="SAM" id="SignalP"/>
    </source>
</evidence>
<feature type="domain" description="Big-1" evidence="4">
    <location>
        <begin position="254"/>
        <end position="347"/>
    </location>
</feature>
<evidence type="ECO:0000313" key="5">
    <source>
        <dbReference type="EMBL" id="GAC22702.1"/>
    </source>
</evidence>
<dbReference type="PROSITE" id="PS51127">
    <property type="entry name" value="BIG1"/>
    <property type="match status" value="1"/>
</dbReference>
<dbReference type="GO" id="GO:0009279">
    <property type="term" value="C:cell outer membrane"/>
    <property type="evidence" value="ECO:0007669"/>
    <property type="project" value="TreeGrafter"/>
</dbReference>
<evidence type="ECO:0000313" key="6">
    <source>
        <dbReference type="Proteomes" id="UP000006263"/>
    </source>
</evidence>
<dbReference type="SMART" id="SM00634">
    <property type="entry name" value="BID_1"/>
    <property type="match status" value="5"/>
</dbReference>
<feature type="chain" id="PRO_5003897850" evidence="3">
    <location>
        <begin position="22"/>
        <end position="736"/>
    </location>
</feature>
<feature type="signal peptide" evidence="3">
    <location>
        <begin position="1"/>
        <end position="21"/>
    </location>
</feature>